<dbReference type="SUPFAM" id="SSF50475">
    <property type="entry name" value="FMN-binding split barrel"/>
    <property type="match status" value="1"/>
</dbReference>
<name>A0A4T0FE75_9BASI</name>
<dbReference type="AlphaFoldDB" id="A0A4T0FE75"/>
<feature type="domain" description="General stress protein FMN-binding split barrel" evidence="1">
    <location>
        <begin position="23"/>
        <end position="172"/>
    </location>
</feature>
<dbReference type="EMBL" id="SPNW01000086">
    <property type="protein sequence ID" value="TIA86199.1"/>
    <property type="molecule type" value="Genomic_DNA"/>
</dbReference>
<evidence type="ECO:0000313" key="2">
    <source>
        <dbReference type="EMBL" id="TIA86199.1"/>
    </source>
</evidence>
<dbReference type="Proteomes" id="UP000310189">
    <property type="component" value="Unassembled WGS sequence"/>
</dbReference>
<dbReference type="Pfam" id="PF16242">
    <property type="entry name" value="Pyrid_ox_like"/>
    <property type="match status" value="1"/>
</dbReference>
<organism evidence="2 3">
    <name type="scientific">Wallemia hederae</name>
    <dbReference type="NCBI Taxonomy" id="1540922"/>
    <lineage>
        <taxon>Eukaryota</taxon>
        <taxon>Fungi</taxon>
        <taxon>Dikarya</taxon>
        <taxon>Basidiomycota</taxon>
        <taxon>Wallemiomycotina</taxon>
        <taxon>Wallemiomycetes</taxon>
        <taxon>Wallemiales</taxon>
        <taxon>Wallemiaceae</taxon>
        <taxon>Wallemia</taxon>
    </lineage>
</organism>
<dbReference type="InterPro" id="IPR052917">
    <property type="entry name" value="Stress-Dev_Protein"/>
</dbReference>
<evidence type="ECO:0000313" key="3">
    <source>
        <dbReference type="Proteomes" id="UP000310189"/>
    </source>
</evidence>
<dbReference type="PANTHER" id="PTHR34818">
    <property type="entry name" value="PROTEIN BLI-3"/>
    <property type="match status" value="1"/>
</dbReference>
<reference evidence="2 3" key="1">
    <citation type="submission" date="2019-03" db="EMBL/GenBank/DDBJ databases">
        <title>Sequencing 23 genomes of Wallemia ichthyophaga.</title>
        <authorList>
            <person name="Gostincar C."/>
        </authorList>
    </citation>
    <scope>NUCLEOTIDE SEQUENCE [LARGE SCALE GENOMIC DNA]</scope>
    <source>
        <strain evidence="2 3">EXF-5753</strain>
    </source>
</reference>
<gene>
    <name evidence="2" type="ORF">E3P99_03751</name>
</gene>
<dbReference type="OrthoDB" id="434253at2759"/>
<dbReference type="Gene3D" id="2.30.110.10">
    <property type="entry name" value="Electron Transport, Fmn-binding Protein, Chain A"/>
    <property type="match status" value="1"/>
</dbReference>
<dbReference type="InterPro" id="IPR038725">
    <property type="entry name" value="YdaG_split_barrel_FMN-bd"/>
</dbReference>
<proteinExistence type="predicted"/>
<sequence>MAPQDPYTAKTGAEATPQEKLDLFNAVIKPVKTSMLVSRNTDGFLHSRAMTPVAVEHLTFYYIANVKSGKTKEFENDSHVNISYYDPASTNWASLAGTASVTQDQATIDKVWNPALKAWFGDLGDGKHTGEKDDPRIMVIVVKPESIHFWHNTSSKLGFAYEVVKGAVTGDTAAPGELMTIETDEIKLINGLKK</sequence>
<keyword evidence="3" id="KW-1185">Reference proteome</keyword>
<accession>A0A4T0FE75</accession>
<evidence type="ECO:0000259" key="1">
    <source>
        <dbReference type="Pfam" id="PF16242"/>
    </source>
</evidence>
<comment type="caution">
    <text evidence="2">The sequence shown here is derived from an EMBL/GenBank/DDBJ whole genome shotgun (WGS) entry which is preliminary data.</text>
</comment>
<dbReference type="InterPro" id="IPR012349">
    <property type="entry name" value="Split_barrel_FMN-bd"/>
</dbReference>
<dbReference type="PANTHER" id="PTHR34818:SF1">
    <property type="entry name" value="PROTEIN BLI-3"/>
    <property type="match status" value="1"/>
</dbReference>
<protein>
    <recommendedName>
        <fullName evidence="1">General stress protein FMN-binding split barrel domain-containing protein</fullName>
    </recommendedName>
</protein>